<name>A0A4Q2UY92_FUSOX</name>
<proteinExistence type="predicted"/>
<dbReference type="EMBL" id="MQTW01001004">
    <property type="protein sequence ID" value="RYC78660.1"/>
    <property type="molecule type" value="Genomic_DNA"/>
</dbReference>
<organism evidence="1 2">
    <name type="scientific">Fusarium oxysporum f. sp. narcissi</name>
    <dbReference type="NCBI Taxonomy" id="451672"/>
    <lineage>
        <taxon>Eukaryota</taxon>
        <taxon>Fungi</taxon>
        <taxon>Dikarya</taxon>
        <taxon>Ascomycota</taxon>
        <taxon>Pezizomycotina</taxon>
        <taxon>Sordariomycetes</taxon>
        <taxon>Hypocreomycetidae</taxon>
        <taxon>Hypocreales</taxon>
        <taxon>Nectriaceae</taxon>
        <taxon>Fusarium</taxon>
        <taxon>Fusarium oxysporum species complex</taxon>
    </lineage>
</organism>
<accession>A0A4Q2UY92</accession>
<sequence length="71" mass="7301">MASSTTITPAAADPFKLGIHTPVPWRMAQTPSSPLIAVTTAATEGAARAIPSSIFGTQPISIIESPNDLAR</sequence>
<dbReference type="AlphaFoldDB" id="A0A4Q2UY92"/>
<dbReference type="Proteomes" id="UP000290540">
    <property type="component" value="Unassembled WGS sequence"/>
</dbReference>
<reference evidence="1 2" key="1">
    <citation type="submission" date="2016-12" db="EMBL/GenBank/DDBJ databases">
        <title>Draft genome sequence of Fusarium oxysporum causing rot on Narcissus.</title>
        <authorList>
            <person name="Armitage A.D."/>
            <person name="Taylor A."/>
            <person name="Clarkson J.P."/>
            <person name="Harrison R.J."/>
            <person name="Jackson A.C."/>
        </authorList>
    </citation>
    <scope>NUCLEOTIDE SEQUENCE [LARGE SCALE GENOMIC DNA]</scope>
    <source>
        <strain evidence="1 2">N139</strain>
    </source>
</reference>
<evidence type="ECO:0000313" key="2">
    <source>
        <dbReference type="Proteomes" id="UP000290540"/>
    </source>
</evidence>
<gene>
    <name evidence="1" type="ORF">BFJ63_vAg18468</name>
</gene>
<protein>
    <submittedName>
        <fullName evidence="1">Uncharacterized protein</fullName>
    </submittedName>
</protein>
<comment type="caution">
    <text evidence="1">The sequence shown here is derived from an EMBL/GenBank/DDBJ whole genome shotgun (WGS) entry which is preliminary data.</text>
</comment>
<evidence type="ECO:0000313" key="1">
    <source>
        <dbReference type="EMBL" id="RYC78660.1"/>
    </source>
</evidence>